<gene>
    <name evidence="2" type="ORF">NPIL_99401</name>
</gene>
<proteinExistence type="predicted"/>
<accession>A0A8X6QRC6</accession>
<evidence type="ECO:0000313" key="2">
    <source>
        <dbReference type="EMBL" id="GFU38662.1"/>
    </source>
</evidence>
<dbReference type="EMBL" id="BMAW01035170">
    <property type="protein sequence ID" value="GFU38662.1"/>
    <property type="molecule type" value="Genomic_DNA"/>
</dbReference>
<dbReference type="AlphaFoldDB" id="A0A8X6QRC6"/>
<evidence type="ECO:0000256" key="1">
    <source>
        <dbReference type="SAM" id="MobiDB-lite"/>
    </source>
</evidence>
<feature type="compositionally biased region" description="Pro residues" evidence="1">
    <location>
        <begin position="45"/>
        <end position="57"/>
    </location>
</feature>
<dbReference type="Proteomes" id="UP000887013">
    <property type="component" value="Unassembled WGS sequence"/>
</dbReference>
<feature type="region of interest" description="Disordered" evidence="1">
    <location>
        <begin position="38"/>
        <end position="57"/>
    </location>
</feature>
<name>A0A8X6QRC6_NEPPI</name>
<feature type="non-terminal residue" evidence="2">
    <location>
        <position position="1"/>
    </location>
</feature>
<comment type="caution">
    <text evidence="2">The sequence shown here is derived from an EMBL/GenBank/DDBJ whole genome shotgun (WGS) entry which is preliminary data.</text>
</comment>
<protein>
    <submittedName>
        <fullName evidence="2">Uncharacterized protein</fullName>
    </submittedName>
</protein>
<sequence length="57" mass="5921">LLAAATALTAARRRIALSILPLHIPNYAAVARKHAAIHKAAQKKAPPPMAALPPAKP</sequence>
<keyword evidence="3" id="KW-1185">Reference proteome</keyword>
<reference evidence="2" key="1">
    <citation type="submission" date="2020-08" db="EMBL/GenBank/DDBJ databases">
        <title>Multicomponent nature underlies the extraordinary mechanical properties of spider dragline silk.</title>
        <authorList>
            <person name="Kono N."/>
            <person name="Nakamura H."/>
            <person name="Mori M."/>
            <person name="Yoshida Y."/>
            <person name="Ohtoshi R."/>
            <person name="Malay A.D."/>
            <person name="Moran D.A.P."/>
            <person name="Tomita M."/>
            <person name="Numata K."/>
            <person name="Arakawa K."/>
        </authorList>
    </citation>
    <scope>NUCLEOTIDE SEQUENCE</scope>
</reference>
<evidence type="ECO:0000313" key="3">
    <source>
        <dbReference type="Proteomes" id="UP000887013"/>
    </source>
</evidence>
<organism evidence="2 3">
    <name type="scientific">Nephila pilipes</name>
    <name type="common">Giant wood spider</name>
    <name type="synonym">Nephila maculata</name>
    <dbReference type="NCBI Taxonomy" id="299642"/>
    <lineage>
        <taxon>Eukaryota</taxon>
        <taxon>Metazoa</taxon>
        <taxon>Ecdysozoa</taxon>
        <taxon>Arthropoda</taxon>
        <taxon>Chelicerata</taxon>
        <taxon>Arachnida</taxon>
        <taxon>Araneae</taxon>
        <taxon>Araneomorphae</taxon>
        <taxon>Entelegynae</taxon>
        <taxon>Araneoidea</taxon>
        <taxon>Nephilidae</taxon>
        <taxon>Nephila</taxon>
    </lineage>
</organism>